<dbReference type="EMBL" id="PJEX01000002">
    <property type="protein sequence ID" value="TKW60082.1"/>
    <property type="molecule type" value="Genomic_DNA"/>
</dbReference>
<reference evidence="1 2" key="1">
    <citation type="journal article" date="2019" name="PLoS ONE">
        <title>Comparative genome analysis indicates high evolutionary potential of pathogenicity genes in Colletotrichum tanaceti.</title>
        <authorList>
            <person name="Lelwala R.V."/>
            <person name="Korhonen P.K."/>
            <person name="Young N.D."/>
            <person name="Scott J.B."/>
            <person name="Ades P.A."/>
            <person name="Gasser R.B."/>
            <person name="Taylor P.W.J."/>
        </authorList>
    </citation>
    <scope>NUCLEOTIDE SEQUENCE [LARGE SCALE GENOMIC DNA]</scope>
    <source>
        <strain evidence="1">BRIP57314</strain>
    </source>
</reference>
<dbReference type="AlphaFoldDB" id="A0A4U6XVR3"/>
<evidence type="ECO:0000313" key="1">
    <source>
        <dbReference type="EMBL" id="TKW60082.1"/>
    </source>
</evidence>
<name>A0A4U6XVR3_9PEZI</name>
<accession>A0A4U6XVR3</accession>
<sequence length="258" mass="28318">MPADRESHHVTLSKRRRLRSGLIDPNATPRAILPTDSALQTGSAVSTSSPAKQMMALQLNEYLLDIASIDLLETMPQLARELVSVLAAIDGFANGHNVIPTSHRDQLFMLDAVKHLCGWSGYNTVNHMSYFYLRNNPVSVSVKSKRPGGSVDDAHLARCLMGFSGRSHGQDRLDPSGSAVSPWADRAGRALVLRCDNTGREEDDSMDETSNRNHLECLRRIQGHPDDPVPCLVDGNVLLALVRVQRSRFAGRRVSSSV</sequence>
<protein>
    <submittedName>
        <fullName evidence="1">Uncharacterized protein</fullName>
    </submittedName>
</protein>
<organism evidence="1 2">
    <name type="scientific">Colletotrichum tanaceti</name>
    <dbReference type="NCBI Taxonomy" id="1306861"/>
    <lineage>
        <taxon>Eukaryota</taxon>
        <taxon>Fungi</taxon>
        <taxon>Dikarya</taxon>
        <taxon>Ascomycota</taxon>
        <taxon>Pezizomycotina</taxon>
        <taxon>Sordariomycetes</taxon>
        <taxon>Hypocreomycetidae</taxon>
        <taxon>Glomerellales</taxon>
        <taxon>Glomerellaceae</taxon>
        <taxon>Colletotrichum</taxon>
        <taxon>Colletotrichum destructivum species complex</taxon>
    </lineage>
</organism>
<evidence type="ECO:0000313" key="2">
    <source>
        <dbReference type="Proteomes" id="UP000310108"/>
    </source>
</evidence>
<dbReference type="Proteomes" id="UP000310108">
    <property type="component" value="Unassembled WGS sequence"/>
</dbReference>
<comment type="caution">
    <text evidence="1">The sequence shown here is derived from an EMBL/GenBank/DDBJ whole genome shotgun (WGS) entry which is preliminary data.</text>
</comment>
<gene>
    <name evidence="1" type="ORF">CTA1_3128</name>
</gene>
<proteinExistence type="predicted"/>
<keyword evidence="2" id="KW-1185">Reference proteome</keyword>